<reference evidence="2 3" key="1">
    <citation type="submission" date="2021-07" db="EMBL/GenBank/DDBJ databases">
        <title>Flavobacterium WSW3-B6 sp.nov, isolated from seaweed.</title>
        <authorList>
            <person name="Muhammad N."/>
            <person name="Ho H."/>
            <person name="Lee Y.-J."/>
            <person name="Nguyen T."/>
            <person name="Ho J."/>
            <person name="Kim S.-G."/>
        </authorList>
    </citation>
    <scope>NUCLEOTIDE SEQUENCE [LARGE SCALE GENOMIC DNA]</scope>
    <source>
        <strain evidence="2 3">WSW3-B6</strain>
    </source>
</reference>
<evidence type="ECO:0000313" key="3">
    <source>
        <dbReference type="Proteomes" id="UP000825381"/>
    </source>
</evidence>
<dbReference type="PROSITE" id="PS51257">
    <property type="entry name" value="PROKAR_LIPOPROTEIN"/>
    <property type="match status" value="1"/>
</dbReference>
<feature type="region of interest" description="Disordered" evidence="1">
    <location>
        <begin position="169"/>
        <end position="212"/>
    </location>
</feature>
<dbReference type="EMBL" id="CP080429">
    <property type="protein sequence ID" value="QYJ67438.1"/>
    <property type="molecule type" value="Genomic_DNA"/>
</dbReference>
<evidence type="ECO:0000256" key="1">
    <source>
        <dbReference type="SAM" id="MobiDB-lite"/>
    </source>
</evidence>
<dbReference type="Proteomes" id="UP000825381">
    <property type="component" value="Chromosome"/>
</dbReference>
<name>A0ABX8V896_9FLAO</name>
<keyword evidence="3" id="KW-1185">Reference proteome</keyword>
<evidence type="ECO:0000313" key="2">
    <source>
        <dbReference type="EMBL" id="QYJ67438.1"/>
    </source>
</evidence>
<feature type="compositionally biased region" description="Gly residues" evidence="1">
    <location>
        <begin position="173"/>
        <end position="199"/>
    </location>
</feature>
<proteinExistence type="predicted"/>
<accession>A0ABX8V896</accession>
<feature type="compositionally biased region" description="Low complexity" evidence="1">
    <location>
        <begin position="200"/>
        <end position="209"/>
    </location>
</feature>
<evidence type="ECO:0008006" key="4">
    <source>
        <dbReference type="Google" id="ProtNLM"/>
    </source>
</evidence>
<protein>
    <recommendedName>
        <fullName evidence="4">Lipoprotein</fullName>
    </recommendedName>
</protein>
<feature type="region of interest" description="Disordered" evidence="1">
    <location>
        <begin position="230"/>
        <end position="249"/>
    </location>
</feature>
<sequence>MKSFLPKVSLIVIVLLFTLFTSCEKDDNFSNENALGQKQAPTSRILKGTEATAAIALYHEQIAKGYSNASGMQLKAGVPFTLDDSEVLEVQDRYGKRHYTYRVKHPRDSERIFFNVVITERQGLKKTTLIEYEMNNSFANDFYTGKTRFSELNGFIYVNVINSDSGYPCDDSPGGGGGIPINGGDGGNPGSGGGGGGGDNWDPNGNGNPHNEFFLQHMYAQLEIDLNYTANNNNGGNDGGGDESGPRLIHRNPRDFHYHLSVPPADDTTNPCGEGEDFGILEPVLVEFITPEQLCNELKAKSQDPNFTAKMNELKNKAGIQNFESAHTLYQNAGHGLLISPEFKGNPNTANGGQVSLQIQQSSFETPTNAIGFIHCHLDNGTTYKIFSYSDIVALAKIAQTSSRPTAELAIYVTTASGTFALKISNRMTFSANADLMEMSAVFKEKNFKRNVKINMSVSDQVKGFLKFLEADELDSLINLYQQDSNGDWKKLELNQFGTSVNSTNC</sequence>
<dbReference type="RefSeq" id="WP_220639783.1">
    <property type="nucleotide sequence ID" value="NZ_CP080429.1"/>
</dbReference>
<gene>
    <name evidence="2" type="ORF">K1I41_07670</name>
</gene>
<organism evidence="2 3">
    <name type="scientific">Flavobacterium litorale</name>
    <dbReference type="NCBI Taxonomy" id="2856519"/>
    <lineage>
        <taxon>Bacteria</taxon>
        <taxon>Pseudomonadati</taxon>
        <taxon>Bacteroidota</taxon>
        <taxon>Flavobacteriia</taxon>
        <taxon>Flavobacteriales</taxon>
        <taxon>Flavobacteriaceae</taxon>
        <taxon>Flavobacterium</taxon>
    </lineage>
</organism>